<dbReference type="AlphaFoldDB" id="S7MWP2"/>
<dbReference type="Proteomes" id="UP000052978">
    <property type="component" value="Unassembled WGS sequence"/>
</dbReference>
<dbReference type="Pfam" id="PF15877">
    <property type="entry name" value="TMEM232"/>
    <property type="match status" value="1"/>
</dbReference>
<organism evidence="1 2">
    <name type="scientific">Myotis brandtii</name>
    <name type="common">Brandt's bat</name>
    <dbReference type="NCBI Taxonomy" id="109478"/>
    <lineage>
        <taxon>Eukaryota</taxon>
        <taxon>Metazoa</taxon>
        <taxon>Chordata</taxon>
        <taxon>Craniata</taxon>
        <taxon>Vertebrata</taxon>
        <taxon>Euteleostomi</taxon>
        <taxon>Mammalia</taxon>
        <taxon>Eutheria</taxon>
        <taxon>Laurasiatheria</taxon>
        <taxon>Chiroptera</taxon>
        <taxon>Yangochiroptera</taxon>
        <taxon>Vespertilionidae</taxon>
        <taxon>Myotis</taxon>
    </lineage>
</organism>
<proteinExistence type="predicted"/>
<dbReference type="PANTHER" id="PTHR28651:SF1">
    <property type="entry name" value="TRANSMEMBRANE PROTEIN 232"/>
    <property type="match status" value="1"/>
</dbReference>
<dbReference type="PANTHER" id="PTHR28651">
    <property type="entry name" value="TRANSMEMBRANE PROTEIN 232"/>
    <property type="match status" value="1"/>
</dbReference>
<keyword evidence="2" id="KW-1185">Reference proteome</keyword>
<sequence>MALNVITGIKAVQITAAGSGKECACVVGFNGDGLRRKLGLSTLGTGEHVHLPTTWIEISYLAQCKGQIQDEALNVLHASLDHASFYYDHPPALFFLAESILYRLCCDAFLKPYLYSVEIKLAKGDMQINCKPRWRPAATQLKRAGGLLPPVMEEAKVPRLPWPGSEL</sequence>
<evidence type="ECO:0000313" key="2">
    <source>
        <dbReference type="Proteomes" id="UP000052978"/>
    </source>
</evidence>
<evidence type="ECO:0000313" key="1">
    <source>
        <dbReference type="EMBL" id="EPQ07915.1"/>
    </source>
</evidence>
<accession>S7MWP2</accession>
<keyword evidence="1" id="KW-0472">Membrane</keyword>
<dbReference type="EMBL" id="KE162363">
    <property type="protein sequence ID" value="EPQ07915.1"/>
    <property type="molecule type" value="Genomic_DNA"/>
</dbReference>
<keyword evidence="1" id="KW-0812">Transmembrane</keyword>
<reference evidence="1 2" key="1">
    <citation type="journal article" date="2013" name="Nat. Commun.">
        <title>Genome analysis reveals insights into physiology and longevity of the Brandt's bat Myotis brandtii.</title>
        <authorList>
            <person name="Seim I."/>
            <person name="Fang X."/>
            <person name="Xiong Z."/>
            <person name="Lobanov A.V."/>
            <person name="Huang Z."/>
            <person name="Ma S."/>
            <person name="Feng Y."/>
            <person name="Turanov A.A."/>
            <person name="Zhu Y."/>
            <person name="Lenz T.L."/>
            <person name="Gerashchenko M.V."/>
            <person name="Fan D."/>
            <person name="Hee Yim S."/>
            <person name="Yao X."/>
            <person name="Jordan D."/>
            <person name="Xiong Y."/>
            <person name="Ma Y."/>
            <person name="Lyapunov A.N."/>
            <person name="Chen G."/>
            <person name="Kulakova O.I."/>
            <person name="Sun Y."/>
            <person name="Lee S.G."/>
            <person name="Bronson R.T."/>
            <person name="Moskalev A.A."/>
            <person name="Sunyaev S.R."/>
            <person name="Zhang G."/>
            <person name="Krogh A."/>
            <person name="Wang J."/>
            <person name="Gladyshev V.N."/>
        </authorList>
    </citation>
    <scope>NUCLEOTIDE SEQUENCE [LARGE SCALE GENOMIC DNA]</scope>
</reference>
<gene>
    <name evidence="1" type="ORF">D623_10033140</name>
</gene>
<name>S7MWP2_MYOBR</name>
<protein>
    <submittedName>
        <fullName evidence="1">Transmembrane protein 232</fullName>
    </submittedName>
</protein>
<dbReference type="InterPro" id="IPR031747">
    <property type="entry name" value="TMEM232"/>
</dbReference>